<dbReference type="Pfam" id="PF06862">
    <property type="entry name" value="Utp25_C"/>
    <property type="match status" value="1"/>
</dbReference>
<dbReference type="InterPro" id="IPR010678">
    <property type="entry name" value="UTP25"/>
</dbReference>
<keyword evidence="3" id="KW-0539">Nucleus</keyword>
<dbReference type="Pfam" id="PF22916">
    <property type="entry name" value="UTP25_NTPase-like"/>
    <property type="match status" value="2"/>
</dbReference>
<protein>
    <recommendedName>
        <fullName evidence="10">U3 small nucleolar RNA-associated protein 25</fullName>
    </recommendedName>
</protein>
<dbReference type="InterPro" id="IPR053940">
    <property type="entry name" value="UTP25_NTPase-like"/>
</dbReference>
<evidence type="ECO:0000259" key="6">
    <source>
        <dbReference type="Pfam" id="PF06862"/>
    </source>
</evidence>
<dbReference type="Proteomes" id="UP000053562">
    <property type="component" value="Unassembled WGS sequence"/>
</dbReference>
<feature type="compositionally biased region" description="Polar residues" evidence="5">
    <location>
        <begin position="209"/>
        <end position="223"/>
    </location>
</feature>
<gene>
    <name evidence="8" type="ORF">PVIIG_04536</name>
</gene>
<feature type="coiled-coil region" evidence="4">
    <location>
        <begin position="558"/>
        <end position="592"/>
    </location>
</feature>
<dbReference type="GO" id="GO:0000462">
    <property type="term" value="P:maturation of SSU-rRNA from tricistronic rRNA transcript (SSU-rRNA, 5.8S rRNA, LSU-rRNA)"/>
    <property type="evidence" value="ECO:0007669"/>
    <property type="project" value="TreeGrafter"/>
</dbReference>
<feature type="compositionally biased region" description="Basic and acidic residues" evidence="5">
    <location>
        <begin position="870"/>
        <end position="883"/>
    </location>
</feature>
<dbReference type="SUPFAM" id="SSF52540">
    <property type="entry name" value="P-loop containing nucleoside triphosphate hydrolases"/>
    <property type="match status" value="1"/>
</dbReference>
<feature type="compositionally biased region" description="Basic and acidic residues" evidence="5">
    <location>
        <begin position="105"/>
        <end position="115"/>
    </location>
</feature>
<dbReference type="PANTHER" id="PTHR12933">
    <property type="entry name" value="ORF PROTEIN-RELATED"/>
    <property type="match status" value="1"/>
</dbReference>
<feature type="region of interest" description="Disordered" evidence="5">
    <location>
        <begin position="342"/>
        <end position="379"/>
    </location>
</feature>
<comment type="similarity">
    <text evidence="2">Belongs to the UTP25 family.</text>
</comment>
<evidence type="ECO:0000256" key="1">
    <source>
        <dbReference type="ARBA" id="ARBA00004604"/>
    </source>
</evidence>
<evidence type="ECO:0000313" key="9">
    <source>
        <dbReference type="Proteomes" id="UP000053562"/>
    </source>
</evidence>
<organism evidence="8 9">
    <name type="scientific">Plasmodium vivax India VII</name>
    <dbReference type="NCBI Taxonomy" id="1077284"/>
    <lineage>
        <taxon>Eukaryota</taxon>
        <taxon>Sar</taxon>
        <taxon>Alveolata</taxon>
        <taxon>Apicomplexa</taxon>
        <taxon>Aconoidasida</taxon>
        <taxon>Haemosporida</taxon>
        <taxon>Plasmodiidae</taxon>
        <taxon>Plasmodium</taxon>
        <taxon>Plasmodium (Plasmodium)</taxon>
    </lineage>
</organism>
<evidence type="ECO:0000256" key="2">
    <source>
        <dbReference type="ARBA" id="ARBA00009223"/>
    </source>
</evidence>
<dbReference type="GO" id="GO:0034511">
    <property type="term" value="F:U3 snoRNA binding"/>
    <property type="evidence" value="ECO:0007669"/>
    <property type="project" value="InterPro"/>
</dbReference>
<dbReference type="GO" id="GO:0019843">
    <property type="term" value="F:rRNA binding"/>
    <property type="evidence" value="ECO:0007669"/>
    <property type="project" value="TreeGrafter"/>
</dbReference>
<evidence type="ECO:0000256" key="3">
    <source>
        <dbReference type="ARBA" id="ARBA00023242"/>
    </source>
</evidence>
<feature type="compositionally biased region" description="Basic and acidic residues" evidence="5">
    <location>
        <begin position="41"/>
        <end position="58"/>
    </location>
</feature>
<feature type="region of interest" description="Disordered" evidence="5">
    <location>
        <begin position="30"/>
        <end position="171"/>
    </location>
</feature>
<dbReference type="PANTHER" id="PTHR12933:SF0">
    <property type="entry name" value="U3 SMALL NUCLEOLAR RNA-ASSOCIATED PROTEIN 25 HOMOLOG"/>
    <property type="match status" value="1"/>
</dbReference>
<comment type="subcellular location">
    <subcellularLocation>
        <location evidence="1">Nucleus</location>
        <location evidence="1">Nucleolus</location>
    </subcellularLocation>
</comment>
<reference evidence="8 9" key="1">
    <citation type="submission" date="2011-08" db="EMBL/GenBank/DDBJ databases">
        <title>The Genome Sequence of Plasmodium vivax India VII.</title>
        <authorList>
            <consortium name="The Broad Institute Genome Sequencing Platform"/>
            <consortium name="The Broad Institute Genome Sequencing Center for Infectious Disease"/>
            <person name="Neafsey D."/>
            <person name="Carlton J."/>
            <person name="Barnwell J."/>
            <person name="Collins W."/>
            <person name="Escalante A."/>
            <person name="Mullikin J."/>
            <person name="Saul A."/>
            <person name="Guigo R."/>
            <person name="Camara F."/>
            <person name="Young S.K."/>
            <person name="Zeng Q."/>
            <person name="Gargeya S."/>
            <person name="Fitzgerald M."/>
            <person name="Haas B."/>
            <person name="Abouelleil A."/>
            <person name="Alvarado L."/>
            <person name="Arachchi H.M."/>
            <person name="Berlin A."/>
            <person name="Brown A."/>
            <person name="Chapman S.B."/>
            <person name="Chen Z."/>
            <person name="Dunbar C."/>
            <person name="Freedman E."/>
            <person name="Gearin G."/>
            <person name="Gellesch M."/>
            <person name="Goldberg J."/>
            <person name="Griggs A."/>
            <person name="Gujja S."/>
            <person name="Heiman D."/>
            <person name="Howarth C."/>
            <person name="Larson L."/>
            <person name="Lui A."/>
            <person name="MacDonald P.J.P."/>
            <person name="Montmayeur A."/>
            <person name="Murphy C."/>
            <person name="Neiman D."/>
            <person name="Pearson M."/>
            <person name="Priest M."/>
            <person name="Roberts A."/>
            <person name="Saif S."/>
            <person name="Shea T."/>
            <person name="Shenoy N."/>
            <person name="Sisk P."/>
            <person name="Stolte C."/>
            <person name="Sykes S."/>
            <person name="Wortman J."/>
            <person name="Nusbaum C."/>
            <person name="Birren B."/>
        </authorList>
    </citation>
    <scope>NUCLEOTIDE SEQUENCE [LARGE SCALE GENOMIC DNA]</scope>
    <source>
        <strain evidence="8 9">India VII</strain>
    </source>
</reference>
<evidence type="ECO:0000256" key="4">
    <source>
        <dbReference type="SAM" id="Coils"/>
    </source>
</evidence>
<dbReference type="OrthoDB" id="10264378at2759"/>
<feature type="domain" description="UTP25 NTP hydrolase-like" evidence="7">
    <location>
        <begin position="761"/>
        <end position="857"/>
    </location>
</feature>
<evidence type="ECO:0008006" key="10">
    <source>
        <dbReference type="Google" id="ProtNLM"/>
    </source>
</evidence>
<feature type="domain" description="UTP25 C-terminal" evidence="6">
    <location>
        <begin position="911"/>
        <end position="1078"/>
    </location>
</feature>
<dbReference type="InterPro" id="IPR053939">
    <property type="entry name" value="UTP25_C"/>
</dbReference>
<dbReference type="AlphaFoldDB" id="A0A0J9V4W1"/>
<feature type="compositionally biased region" description="Basic and acidic residues" evidence="5">
    <location>
        <begin position="343"/>
        <end position="379"/>
    </location>
</feature>
<dbReference type="GO" id="GO:0032040">
    <property type="term" value="C:small-subunit processome"/>
    <property type="evidence" value="ECO:0007669"/>
    <property type="project" value="TreeGrafter"/>
</dbReference>
<sequence length="1083" mass="125794">MGKRTRRGKRRITSLNELYELEYVKKEKKKKLKQLSSFTVKKNDESGVEENKERDKNGKQINPLILEEYKKLKELEEPTCEKGKETNGEERKNKSAHATFLQILKKKEQQERRTNGDTISHVRKKHPNGRPALADPSEGTTSHEEANRGNSPNKGEAKEGTTTPQIKESKIMAPKNVDDLYMSFLIRSVKSQRSQQIGRSSPKWESCQGMMNTTKGKSPTDGCSINRSEAHSEEFSEEFSEELSEEAPEGTQPHPNYCPTYKAKCIFKNYMNESYKLHENKMDYFFTFCQNVDEKFLQKFCAKKVSKVGKAATGERGRKGETIEEAYVTSNLFLETNIFSGSRGERGERHTGERTEERTEEHTNDCSDNRSDNHTATHADPEGELFCDVQIKPHFFSSYRERNHVPYYLLNVLETTPKCFLHKGNPYNVYEPIIQRAEKYLSAFEHPLAYFNRAVYRYLGEYYSDGPNPVNPVGAQQNGETYDSGRDNPLVQDHRFTPQLQMKDKEKTQNVVNLMQHDELKSYFHYVNSYVDVLYSNQHLLNSHFVRLLNCVHLLTHLKKRRKRKKYIKKKIEKLEKEQQVEKDNVQVKEELCDESFAKPKILILCGFRHIAKEYTDLIIHMLTPSEVKNKNRFVDEYDVTAEEKKGIREVFLKKRKPIDYINMYRGNNDDCFRLGIKLLDDEKKIQLYSPFYESDILICSPLGLDVIIKESHGEAEEKVGLESEDSSDRDGWGDEEKGTSDRGKKSNRTKENNSKKKKNEKKKKKLYEYDFLSSIEILIIDQADIILMQNILTLKNVLNFVNKPLLKWGSANINRIPKYVINGYVKNYRQTIITASILDTTFISLIQAAANYRGFVKLFMKGGDAEGERKNGRLGNEKDGKRGGSGQLLNADDPSRPCKTILLSVRNHFHTNQYFRKIECPHILQIEESIIQFFATNVIDILTNIKQLLIFLPTYIEYLRIHEILKKNDISFKGVNEYTNEKKIGKIQKLFKLGRINILLVTGRLVFYERCTFRGANHVIFFSPPKFLFMYYEMIKNLAPSSNSSSICYYTKYHTYELERIVGQKLAMQLMREKPGKITLFK</sequence>
<proteinExistence type="inferred from homology"/>
<name>A0A0J9V4W1_PLAVI</name>
<feature type="compositionally biased region" description="Basic and acidic residues" evidence="5">
    <location>
        <begin position="718"/>
        <end position="755"/>
    </location>
</feature>
<evidence type="ECO:0000256" key="5">
    <source>
        <dbReference type="SAM" id="MobiDB-lite"/>
    </source>
</evidence>
<feature type="region of interest" description="Disordered" evidence="5">
    <location>
        <begin position="870"/>
        <end position="893"/>
    </location>
</feature>
<feature type="domain" description="UTP25 NTP hydrolase-like" evidence="7">
    <location>
        <begin position="530"/>
        <end position="717"/>
    </location>
</feature>
<feature type="region of interest" description="Disordered" evidence="5">
    <location>
        <begin position="718"/>
        <end position="760"/>
    </location>
</feature>
<keyword evidence="4" id="KW-0175">Coiled coil</keyword>
<feature type="compositionally biased region" description="Basic and acidic residues" evidence="5">
    <location>
        <begin position="67"/>
        <end position="93"/>
    </location>
</feature>
<dbReference type="InterPro" id="IPR027417">
    <property type="entry name" value="P-loop_NTPase"/>
</dbReference>
<dbReference type="EMBL" id="KQ234261">
    <property type="protein sequence ID" value="KMZ81018.1"/>
    <property type="molecule type" value="Genomic_DNA"/>
</dbReference>
<evidence type="ECO:0000259" key="7">
    <source>
        <dbReference type="Pfam" id="PF22916"/>
    </source>
</evidence>
<evidence type="ECO:0000313" key="8">
    <source>
        <dbReference type="EMBL" id="KMZ81018.1"/>
    </source>
</evidence>
<accession>A0A0J9V4W1</accession>
<feature type="region of interest" description="Disordered" evidence="5">
    <location>
        <begin position="192"/>
        <end position="223"/>
    </location>
</feature>